<dbReference type="PANTHER" id="PTHR46696">
    <property type="entry name" value="P450, PUTATIVE (EUROFUNG)-RELATED"/>
    <property type="match status" value="1"/>
</dbReference>
<dbReference type="Gene3D" id="1.10.630.10">
    <property type="entry name" value="Cytochrome P450"/>
    <property type="match status" value="1"/>
</dbReference>
<comment type="cofactor">
    <cofactor evidence="1">
        <name>heme</name>
        <dbReference type="ChEBI" id="CHEBI:30413"/>
    </cofactor>
</comment>
<evidence type="ECO:0000256" key="5">
    <source>
        <dbReference type="ARBA" id="ARBA00022723"/>
    </source>
</evidence>
<organism evidence="19 20">
    <name type="scientific">Mycolicibacterium fortuitum subsp. acetamidolyticum</name>
    <dbReference type="NCBI Taxonomy" id="144550"/>
    <lineage>
        <taxon>Bacteria</taxon>
        <taxon>Bacillati</taxon>
        <taxon>Actinomycetota</taxon>
        <taxon>Actinomycetes</taxon>
        <taxon>Mycobacteriales</taxon>
        <taxon>Mycobacteriaceae</taxon>
        <taxon>Mycolicibacterium</taxon>
    </lineage>
</organism>
<comment type="pathway">
    <text evidence="13">Steroid metabolism; cholesterol degradation.</text>
</comment>
<evidence type="ECO:0000256" key="13">
    <source>
        <dbReference type="ARBA" id="ARBA00049645"/>
    </source>
</evidence>
<keyword evidence="10" id="KW-0443">Lipid metabolism</keyword>
<keyword evidence="8 18" id="KW-0408">Iron</keyword>
<evidence type="ECO:0000256" key="17">
    <source>
        <dbReference type="ARBA" id="ARBA00083909"/>
    </source>
</evidence>
<dbReference type="InterPro" id="IPR036396">
    <property type="entry name" value="Cyt_P450_sf"/>
</dbReference>
<accession>A0A100WUJ5</accession>
<comment type="caution">
    <text evidence="19">The sequence shown here is derived from an EMBL/GenBank/DDBJ whole genome shotgun (WGS) entry which is preliminary data.</text>
</comment>
<evidence type="ECO:0000256" key="8">
    <source>
        <dbReference type="ARBA" id="ARBA00023004"/>
    </source>
</evidence>
<keyword evidence="7 18" id="KW-0560">Oxidoreductase</keyword>
<dbReference type="GO" id="GO:0005506">
    <property type="term" value="F:iron ion binding"/>
    <property type="evidence" value="ECO:0007669"/>
    <property type="project" value="InterPro"/>
</dbReference>
<keyword evidence="5 18" id="KW-0479">Metal-binding</keyword>
<evidence type="ECO:0000256" key="9">
    <source>
        <dbReference type="ARBA" id="ARBA00023033"/>
    </source>
</evidence>
<name>A0A100WUJ5_MYCFO</name>
<proteinExistence type="inferred from homology"/>
<evidence type="ECO:0000256" key="4">
    <source>
        <dbReference type="ARBA" id="ARBA00022617"/>
    </source>
</evidence>
<evidence type="ECO:0000256" key="16">
    <source>
        <dbReference type="ARBA" id="ARBA00082981"/>
    </source>
</evidence>
<evidence type="ECO:0000313" key="20">
    <source>
        <dbReference type="Proteomes" id="UP000069705"/>
    </source>
</evidence>
<dbReference type="PANTHER" id="PTHR46696:SF1">
    <property type="entry name" value="CYTOCHROME P450 YJIB-RELATED"/>
    <property type="match status" value="1"/>
</dbReference>
<evidence type="ECO:0000313" key="19">
    <source>
        <dbReference type="EMBL" id="GAT04700.1"/>
    </source>
</evidence>
<protein>
    <recommendedName>
        <fullName evidence="14">Steroid C26-monooxygenase</fullName>
    </recommendedName>
    <alternativeName>
        <fullName evidence="15">Cholest-4-en-3-one C26-monooxygenase</fullName>
    </alternativeName>
    <alternativeName>
        <fullName evidence="17">Cholesterol C26-monooxygenase</fullName>
    </alternativeName>
    <alternativeName>
        <fullName evidence="16">Steroid C27-monooxygenase</fullName>
    </alternativeName>
</protein>
<dbReference type="GO" id="GO:0020037">
    <property type="term" value="F:heme binding"/>
    <property type="evidence" value="ECO:0007669"/>
    <property type="project" value="InterPro"/>
</dbReference>
<evidence type="ECO:0000256" key="11">
    <source>
        <dbReference type="ARBA" id="ARBA00023166"/>
    </source>
</evidence>
<evidence type="ECO:0000256" key="6">
    <source>
        <dbReference type="ARBA" id="ARBA00022963"/>
    </source>
</evidence>
<dbReference type="InterPro" id="IPR002397">
    <property type="entry name" value="Cyt_P450_B"/>
</dbReference>
<dbReference type="Proteomes" id="UP000069705">
    <property type="component" value="Unassembled WGS sequence"/>
</dbReference>
<keyword evidence="9 18" id="KW-0503">Monooxygenase</keyword>
<dbReference type="GO" id="GO:0016042">
    <property type="term" value="P:lipid catabolic process"/>
    <property type="evidence" value="ECO:0007669"/>
    <property type="project" value="UniProtKB-KW"/>
</dbReference>
<dbReference type="GO" id="GO:0008203">
    <property type="term" value="P:cholesterol metabolic process"/>
    <property type="evidence" value="ECO:0007669"/>
    <property type="project" value="UniProtKB-KW"/>
</dbReference>
<dbReference type="FunFam" id="1.10.630.10:FF:000018">
    <property type="entry name" value="Cytochrome P450 monooxygenase"/>
    <property type="match status" value="1"/>
</dbReference>
<evidence type="ECO:0000256" key="12">
    <source>
        <dbReference type="ARBA" id="ARBA00023221"/>
    </source>
</evidence>
<evidence type="ECO:0000256" key="10">
    <source>
        <dbReference type="ARBA" id="ARBA00023098"/>
    </source>
</evidence>
<sequence length="414" mass="45820">MNRYSSDRAEAVMTVVSDAALPPLDYAHETDPRQVHRLIATARAEAPIAMGPYGPELLTYDLVRAALRDPRFEVPQGMFLAAQGITSGPLWDRANSSLLGVDPESHTRLRRLVAKAFAPRGAENLRQTCMEIVAELADPHLAEGHCDVVADIAVQYPIPVICALLGAPRQDWHLFSRWADDIFKMFSWDLGDHADEVEAAWLQLDEYLDTMVQERSCALTDDLLSDLIRAEMHGDRLTHSELLMLAGGVLLAGTDTTRNQLAAAVEVLCDYPDQWVFLAENPDMAPLFVEELLRHTPIALTSVRLAREDVELAGLTIPAGTRVVVNFAAANRDPQVYDDPEQFDIHRIGPPAMMTFGGGMHYCLGAHLARVELTEALRVLSRKLTNPRRIGRPRWKPMTGITGPVTLPVIFEAA</sequence>
<dbReference type="GO" id="GO:0016705">
    <property type="term" value="F:oxidoreductase activity, acting on paired donors, with incorporation or reduction of molecular oxygen"/>
    <property type="evidence" value="ECO:0007669"/>
    <property type="project" value="InterPro"/>
</dbReference>
<evidence type="ECO:0000256" key="1">
    <source>
        <dbReference type="ARBA" id="ARBA00001971"/>
    </source>
</evidence>
<dbReference type="PRINTS" id="PR00385">
    <property type="entry name" value="P450"/>
</dbReference>
<dbReference type="SUPFAM" id="SSF48264">
    <property type="entry name" value="Cytochrome P450"/>
    <property type="match status" value="1"/>
</dbReference>
<dbReference type="Pfam" id="PF00067">
    <property type="entry name" value="p450"/>
    <property type="match status" value="2"/>
</dbReference>
<gene>
    <name evidence="19" type="ORF">RMCFA_4811</name>
</gene>
<dbReference type="PROSITE" id="PS00086">
    <property type="entry name" value="CYTOCHROME_P450"/>
    <property type="match status" value="1"/>
</dbReference>
<evidence type="ECO:0000256" key="15">
    <source>
        <dbReference type="ARBA" id="ARBA00079588"/>
    </source>
</evidence>
<reference evidence="20" key="2">
    <citation type="submission" date="2016-02" db="EMBL/GenBank/DDBJ databases">
        <title>Draft genome sequence of five rapidly growing Mycobacterium species.</title>
        <authorList>
            <person name="Katahira K."/>
            <person name="Gotou Y."/>
            <person name="Iida K."/>
            <person name="Ogura Y."/>
            <person name="Hayashi T."/>
        </authorList>
    </citation>
    <scope>NUCLEOTIDE SEQUENCE [LARGE SCALE GENOMIC DNA]</scope>
    <source>
        <strain evidence="20">JCM6368</strain>
    </source>
</reference>
<keyword evidence="3" id="KW-0153">Cholesterol metabolism</keyword>
<dbReference type="SMR" id="A0A100WUJ5"/>
<dbReference type="InterPro" id="IPR001128">
    <property type="entry name" value="Cyt_P450"/>
</dbReference>
<dbReference type="PRINTS" id="PR00359">
    <property type="entry name" value="BP450"/>
</dbReference>
<dbReference type="GO" id="GO:0004497">
    <property type="term" value="F:monooxygenase activity"/>
    <property type="evidence" value="ECO:0007669"/>
    <property type="project" value="UniProtKB-KW"/>
</dbReference>
<keyword evidence="12" id="KW-0753">Steroid metabolism</keyword>
<evidence type="ECO:0000256" key="18">
    <source>
        <dbReference type="RuleBase" id="RU000461"/>
    </source>
</evidence>
<evidence type="ECO:0000256" key="14">
    <source>
        <dbReference type="ARBA" id="ARBA00070775"/>
    </source>
</evidence>
<keyword evidence="6" id="KW-0442">Lipid degradation</keyword>
<evidence type="ECO:0000256" key="7">
    <source>
        <dbReference type="ARBA" id="ARBA00023002"/>
    </source>
</evidence>
<keyword evidence="11" id="KW-1207">Sterol metabolism</keyword>
<keyword evidence="4 18" id="KW-0349">Heme</keyword>
<evidence type="ECO:0000256" key="3">
    <source>
        <dbReference type="ARBA" id="ARBA00022548"/>
    </source>
</evidence>
<dbReference type="AlphaFoldDB" id="A0A100WUJ5"/>
<reference evidence="19 20" key="1">
    <citation type="journal article" date="2016" name="Genome Announc.">
        <title>Draft Genome Sequences of Five Rapidly Growing Mycobacterium Species, M. thermoresistibile, M. fortuitum subsp. acetamidolyticum, M. canariasense, M. brisbanense, and M. novocastrense.</title>
        <authorList>
            <person name="Katahira K."/>
            <person name="Ogura Y."/>
            <person name="Gotoh Y."/>
            <person name="Hayashi T."/>
        </authorList>
    </citation>
    <scope>NUCLEOTIDE SEQUENCE [LARGE SCALE GENOMIC DNA]</scope>
    <source>
        <strain evidence="19 20">JCM6368</strain>
    </source>
</reference>
<comment type="similarity">
    <text evidence="2 18">Belongs to the cytochrome P450 family.</text>
</comment>
<dbReference type="InterPro" id="IPR017972">
    <property type="entry name" value="Cyt_P450_CS"/>
</dbReference>
<dbReference type="EMBL" id="BCSZ01000051">
    <property type="protein sequence ID" value="GAT04700.1"/>
    <property type="molecule type" value="Genomic_DNA"/>
</dbReference>
<evidence type="ECO:0000256" key="2">
    <source>
        <dbReference type="ARBA" id="ARBA00010617"/>
    </source>
</evidence>